<organism evidence="3 4">
    <name type="scientific">Capsicum baccatum</name>
    <name type="common">Peruvian pepper</name>
    <dbReference type="NCBI Taxonomy" id="33114"/>
    <lineage>
        <taxon>Eukaryota</taxon>
        <taxon>Viridiplantae</taxon>
        <taxon>Streptophyta</taxon>
        <taxon>Embryophyta</taxon>
        <taxon>Tracheophyta</taxon>
        <taxon>Spermatophyta</taxon>
        <taxon>Magnoliopsida</taxon>
        <taxon>eudicotyledons</taxon>
        <taxon>Gunneridae</taxon>
        <taxon>Pentapetalae</taxon>
        <taxon>asterids</taxon>
        <taxon>lamiids</taxon>
        <taxon>Solanales</taxon>
        <taxon>Solanaceae</taxon>
        <taxon>Solanoideae</taxon>
        <taxon>Capsiceae</taxon>
        <taxon>Capsicum</taxon>
    </lineage>
</organism>
<dbReference type="AlphaFoldDB" id="A0A2G2XLW9"/>
<dbReference type="PANTHER" id="PTHR11528">
    <property type="entry name" value="HEAT SHOCK PROTEIN 90 FAMILY MEMBER"/>
    <property type="match status" value="1"/>
</dbReference>
<comment type="caution">
    <text evidence="3">The sequence shown here is derived from an EMBL/GenBank/DDBJ whole genome shotgun (WGS) entry which is preliminary data.</text>
</comment>
<dbReference type="GO" id="GO:0051082">
    <property type="term" value="F:unfolded protein binding"/>
    <property type="evidence" value="ECO:0007669"/>
    <property type="project" value="InterPro"/>
</dbReference>
<dbReference type="GO" id="GO:0140662">
    <property type="term" value="F:ATP-dependent protein folding chaperone"/>
    <property type="evidence" value="ECO:0007669"/>
    <property type="project" value="InterPro"/>
</dbReference>
<accession>A0A2G2XLW9</accession>
<keyword evidence="2" id="KW-0143">Chaperone</keyword>
<dbReference type="InterPro" id="IPR020568">
    <property type="entry name" value="Ribosomal_Su5_D2-typ_SF"/>
</dbReference>
<name>A0A2G2XLW9_CAPBA</name>
<dbReference type="SUPFAM" id="SSF54211">
    <property type="entry name" value="Ribosomal protein S5 domain 2-like"/>
    <property type="match status" value="1"/>
</dbReference>
<keyword evidence="4" id="KW-1185">Reference proteome</keyword>
<evidence type="ECO:0000256" key="1">
    <source>
        <dbReference type="ARBA" id="ARBA00008239"/>
    </source>
</evidence>
<dbReference type="Gene3D" id="3.40.50.11260">
    <property type="match status" value="1"/>
</dbReference>
<dbReference type="GO" id="GO:0016887">
    <property type="term" value="F:ATP hydrolysis activity"/>
    <property type="evidence" value="ECO:0007669"/>
    <property type="project" value="InterPro"/>
</dbReference>
<proteinExistence type="inferred from homology"/>
<comment type="similarity">
    <text evidence="1">Belongs to the heat shock protein 90 family.</text>
</comment>
<dbReference type="Proteomes" id="UP000224567">
    <property type="component" value="Unassembled WGS sequence"/>
</dbReference>
<dbReference type="InterPro" id="IPR001404">
    <property type="entry name" value="Hsp90_fam"/>
</dbReference>
<dbReference type="Pfam" id="PF00183">
    <property type="entry name" value="HSP90"/>
    <property type="match status" value="1"/>
</dbReference>
<protein>
    <submittedName>
        <fullName evidence="3">Heat shock protein 82</fullName>
    </submittedName>
</protein>
<evidence type="ECO:0000256" key="2">
    <source>
        <dbReference type="ARBA" id="ARBA00023186"/>
    </source>
</evidence>
<sequence>MCPCLKEKRGSLAGATLKDKIFAIGGGNGIECFSQTKYSRAEYLHSTKNFVATFAKASEDEELIVFLKQDVMLASEARKKKNNILKVIRKNLVKKCIEMYSEIDENKEDYNKFYEAFSKNLKLGIHEDSQNKAKLADLLRYHSTKSVDEMTSLKDYVTRMKEGQKDISDLKLFVNNLELPANISRRSVEVLSYLLLFFFLV</sequence>
<dbReference type="Gene3D" id="3.30.230.80">
    <property type="match status" value="1"/>
</dbReference>
<dbReference type="STRING" id="33114.A0A2G2XLW9"/>
<dbReference type="GO" id="GO:0005524">
    <property type="term" value="F:ATP binding"/>
    <property type="evidence" value="ECO:0007669"/>
    <property type="project" value="InterPro"/>
</dbReference>
<reference evidence="4" key="2">
    <citation type="journal article" date="2017" name="J. Anim. Genet.">
        <title>Multiple reference genome sequences of hot pepper reveal the massive evolution of plant disease resistance genes by retroduplication.</title>
        <authorList>
            <person name="Kim S."/>
            <person name="Park J."/>
            <person name="Yeom S.-I."/>
            <person name="Kim Y.-M."/>
            <person name="Seo E."/>
            <person name="Kim K.-T."/>
            <person name="Kim M.-S."/>
            <person name="Lee J.M."/>
            <person name="Cheong K."/>
            <person name="Shin H.-S."/>
            <person name="Kim S.-B."/>
            <person name="Han K."/>
            <person name="Lee J."/>
            <person name="Park M."/>
            <person name="Lee H.-A."/>
            <person name="Lee H.-Y."/>
            <person name="Lee Y."/>
            <person name="Oh S."/>
            <person name="Lee J.H."/>
            <person name="Choi E."/>
            <person name="Choi E."/>
            <person name="Lee S.E."/>
            <person name="Jeon J."/>
            <person name="Kim H."/>
            <person name="Choi G."/>
            <person name="Song H."/>
            <person name="Lee J."/>
            <person name="Lee S.-C."/>
            <person name="Kwon J.-K."/>
            <person name="Lee H.-Y."/>
            <person name="Koo N."/>
            <person name="Hong Y."/>
            <person name="Kim R.W."/>
            <person name="Kang W.-H."/>
            <person name="Huh J.H."/>
            <person name="Kang B.-C."/>
            <person name="Yang T.-J."/>
            <person name="Lee Y.-H."/>
            <person name="Bennetzen J.L."/>
            <person name="Choi D."/>
        </authorList>
    </citation>
    <scope>NUCLEOTIDE SEQUENCE [LARGE SCALE GENOMIC DNA]</scope>
    <source>
        <strain evidence="4">cv. PBC81</strain>
    </source>
</reference>
<evidence type="ECO:0000313" key="3">
    <source>
        <dbReference type="EMBL" id="PHT58459.1"/>
    </source>
</evidence>
<evidence type="ECO:0000313" key="4">
    <source>
        <dbReference type="Proteomes" id="UP000224567"/>
    </source>
</evidence>
<reference evidence="3 4" key="1">
    <citation type="journal article" date="2017" name="Genome Biol.">
        <title>New reference genome sequences of hot pepper reveal the massive evolution of plant disease-resistance genes by retroduplication.</title>
        <authorList>
            <person name="Kim S."/>
            <person name="Park J."/>
            <person name="Yeom S.I."/>
            <person name="Kim Y.M."/>
            <person name="Seo E."/>
            <person name="Kim K.T."/>
            <person name="Kim M.S."/>
            <person name="Lee J.M."/>
            <person name="Cheong K."/>
            <person name="Shin H.S."/>
            <person name="Kim S.B."/>
            <person name="Han K."/>
            <person name="Lee J."/>
            <person name="Park M."/>
            <person name="Lee H.A."/>
            <person name="Lee H.Y."/>
            <person name="Lee Y."/>
            <person name="Oh S."/>
            <person name="Lee J.H."/>
            <person name="Choi E."/>
            <person name="Choi E."/>
            <person name="Lee S.E."/>
            <person name="Jeon J."/>
            <person name="Kim H."/>
            <person name="Choi G."/>
            <person name="Song H."/>
            <person name="Lee J."/>
            <person name="Lee S.C."/>
            <person name="Kwon J.K."/>
            <person name="Lee H.Y."/>
            <person name="Koo N."/>
            <person name="Hong Y."/>
            <person name="Kim R.W."/>
            <person name="Kang W.H."/>
            <person name="Huh J.H."/>
            <person name="Kang B.C."/>
            <person name="Yang T.J."/>
            <person name="Lee Y.H."/>
            <person name="Bennetzen J.L."/>
            <person name="Choi D."/>
        </authorList>
    </citation>
    <scope>NUCLEOTIDE SEQUENCE [LARGE SCALE GENOMIC DNA]</scope>
    <source>
        <strain evidence="4">cv. PBC81</strain>
    </source>
</reference>
<keyword evidence="3" id="KW-0346">Stress response</keyword>
<dbReference type="OrthoDB" id="360521at2759"/>
<dbReference type="EMBL" id="MLFT02000001">
    <property type="protein sequence ID" value="PHT58459.1"/>
    <property type="molecule type" value="Genomic_DNA"/>
</dbReference>
<gene>
    <name evidence="3" type="ORF">CQW23_00822</name>
</gene>